<protein>
    <submittedName>
        <fullName evidence="1">Uncharacterized protein</fullName>
    </submittedName>
</protein>
<feature type="non-terminal residue" evidence="1">
    <location>
        <position position="245"/>
    </location>
</feature>
<name>A0A8S3J8U9_9BILA</name>
<reference evidence="1" key="1">
    <citation type="submission" date="2021-02" db="EMBL/GenBank/DDBJ databases">
        <authorList>
            <person name="Nowell W R."/>
        </authorList>
    </citation>
    <scope>NUCLEOTIDE SEQUENCE</scope>
</reference>
<organism evidence="1 2">
    <name type="scientific">Rotaria magnacalcarata</name>
    <dbReference type="NCBI Taxonomy" id="392030"/>
    <lineage>
        <taxon>Eukaryota</taxon>
        <taxon>Metazoa</taxon>
        <taxon>Spiralia</taxon>
        <taxon>Gnathifera</taxon>
        <taxon>Rotifera</taxon>
        <taxon>Eurotatoria</taxon>
        <taxon>Bdelloidea</taxon>
        <taxon>Philodinida</taxon>
        <taxon>Philodinidae</taxon>
        <taxon>Rotaria</taxon>
    </lineage>
</organism>
<evidence type="ECO:0000313" key="1">
    <source>
        <dbReference type="EMBL" id="CAF5215831.1"/>
    </source>
</evidence>
<comment type="caution">
    <text evidence="1">The sequence shown here is derived from an EMBL/GenBank/DDBJ whole genome shotgun (WGS) entry which is preliminary data.</text>
</comment>
<feature type="non-terminal residue" evidence="1">
    <location>
        <position position="1"/>
    </location>
</feature>
<evidence type="ECO:0000313" key="2">
    <source>
        <dbReference type="Proteomes" id="UP000681720"/>
    </source>
</evidence>
<dbReference type="EMBL" id="CAJOBJ010357702">
    <property type="protein sequence ID" value="CAF5215831.1"/>
    <property type="molecule type" value="Genomic_DNA"/>
</dbReference>
<dbReference type="AlphaFoldDB" id="A0A8S3J8U9"/>
<sequence>SLSYQNRLLIENSNPINTLTISDFYLGEHRLIPFELKNTGQTDFSLSLTSTNLDWKCENANLPINQLKTIEIPIKISQQNRSTFNVNIQFINNKRRFQFQIICETSIPRLELPTMIKKTIEISQSAHLLSLYDSDTKSLKSILFEETFKNEGKAAVTLSFNRFLSTNRIDPLNINFLMKPNNFKILPNSEIKVNFIYQPTYLCDSKGYVEVESNCWENSKTIEFSLEFRKPNFRSSPQSIIEWGK</sequence>
<proteinExistence type="predicted"/>
<accession>A0A8S3J8U9</accession>
<gene>
    <name evidence="1" type="ORF">GIL414_LOCUS81548</name>
</gene>
<dbReference type="Proteomes" id="UP000681720">
    <property type="component" value="Unassembled WGS sequence"/>
</dbReference>